<organism evidence="9 10">
    <name type="scientific">Chondrus crispus</name>
    <name type="common">Carrageen Irish moss</name>
    <name type="synonym">Polymorpha crispa</name>
    <dbReference type="NCBI Taxonomy" id="2769"/>
    <lineage>
        <taxon>Eukaryota</taxon>
        <taxon>Rhodophyta</taxon>
        <taxon>Florideophyceae</taxon>
        <taxon>Rhodymeniophycidae</taxon>
        <taxon>Gigartinales</taxon>
        <taxon>Gigartinaceae</taxon>
        <taxon>Chondrus</taxon>
    </lineage>
</organism>
<dbReference type="GeneID" id="17324176"/>
<dbReference type="PhylomeDB" id="R7QDQ1"/>
<keyword evidence="7" id="KW-0472">Membrane</keyword>
<comment type="subunit">
    <text evidence="8">Component of the TIM22 complex.</text>
</comment>
<evidence type="ECO:0000313" key="9">
    <source>
        <dbReference type="EMBL" id="CDF36642.1"/>
    </source>
</evidence>
<keyword evidence="4 8" id="KW-0999">Mitochondrion inner membrane</keyword>
<dbReference type="EMBL" id="HG001794">
    <property type="protein sequence ID" value="CDF36642.1"/>
    <property type="molecule type" value="Genomic_DNA"/>
</dbReference>
<gene>
    <name evidence="9" type="ORF">CHC_T00004914001</name>
</gene>
<comment type="similarity">
    <text evidence="2 8">Belongs to the Tim17/Tim22/Tim23 family.</text>
</comment>
<dbReference type="AlphaFoldDB" id="R7QDQ1"/>
<keyword evidence="6 8" id="KW-0496">Mitochondrion</keyword>
<dbReference type="GO" id="GO:0030943">
    <property type="term" value="F:mitochondrion targeting sequence binding"/>
    <property type="evidence" value="ECO:0007669"/>
    <property type="project" value="TreeGrafter"/>
</dbReference>
<dbReference type="STRING" id="2769.R7QDQ1"/>
<accession>R7QDQ1</accession>
<dbReference type="RefSeq" id="XP_005716461.1">
    <property type="nucleotide sequence ID" value="XM_005716404.1"/>
</dbReference>
<dbReference type="GO" id="GO:0045039">
    <property type="term" value="P:protein insertion into mitochondrial inner membrane"/>
    <property type="evidence" value="ECO:0007669"/>
    <property type="project" value="UniProtKB-UniRule"/>
</dbReference>
<dbReference type="OMA" id="GTMSGCV"/>
<evidence type="ECO:0000256" key="1">
    <source>
        <dbReference type="ARBA" id="ARBA00004448"/>
    </source>
</evidence>
<evidence type="ECO:0000313" key="10">
    <source>
        <dbReference type="Proteomes" id="UP000012073"/>
    </source>
</evidence>
<proteinExistence type="inferred from homology"/>
<dbReference type="InterPro" id="IPR039175">
    <property type="entry name" value="TIM22"/>
</dbReference>
<dbReference type="GO" id="GO:0042721">
    <property type="term" value="C:TIM22 mitochondrial import inner membrane insertion complex"/>
    <property type="evidence" value="ECO:0007669"/>
    <property type="project" value="UniProtKB-UniRule"/>
</dbReference>
<reference evidence="10" key="1">
    <citation type="journal article" date="2013" name="Proc. Natl. Acad. Sci. U.S.A.">
        <title>Genome structure and metabolic features in the red seaweed Chondrus crispus shed light on evolution of the Archaeplastida.</title>
        <authorList>
            <person name="Collen J."/>
            <person name="Porcel B."/>
            <person name="Carre W."/>
            <person name="Ball S.G."/>
            <person name="Chaparro C."/>
            <person name="Tonon T."/>
            <person name="Barbeyron T."/>
            <person name="Michel G."/>
            <person name="Noel B."/>
            <person name="Valentin K."/>
            <person name="Elias M."/>
            <person name="Artiguenave F."/>
            <person name="Arun A."/>
            <person name="Aury J.M."/>
            <person name="Barbosa-Neto J.F."/>
            <person name="Bothwell J.H."/>
            <person name="Bouget F.Y."/>
            <person name="Brillet L."/>
            <person name="Cabello-Hurtado F."/>
            <person name="Capella-Gutierrez S."/>
            <person name="Charrier B."/>
            <person name="Cladiere L."/>
            <person name="Cock J.M."/>
            <person name="Coelho S.M."/>
            <person name="Colleoni C."/>
            <person name="Czjzek M."/>
            <person name="Da Silva C."/>
            <person name="Delage L."/>
            <person name="Denoeud F."/>
            <person name="Deschamps P."/>
            <person name="Dittami S.M."/>
            <person name="Gabaldon T."/>
            <person name="Gachon C.M."/>
            <person name="Groisillier A."/>
            <person name="Herve C."/>
            <person name="Jabbari K."/>
            <person name="Katinka M."/>
            <person name="Kloareg B."/>
            <person name="Kowalczyk N."/>
            <person name="Labadie K."/>
            <person name="Leblanc C."/>
            <person name="Lopez P.J."/>
            <person name="McLachlan D.H."/>
            <person name="Meslet-Cladiere L."/>
            <person name="Moustafa A."/>
            <person name="Nehr Z."/>
            <person name="Nyvall Collen P."/>
            <person name="Panaud O."/>
            <person name="Partensky F."/>
            <person name="Poulain J."/>
            <person name="Rensing S.A."/>
            <person name="Rousvoal S."/>
            <person name="Samson G."/>
            <person name="Symeonidi A."/>
            <person name="Weissenbach J."/>
            <person name="Zambounis A."/>
            <person name="Wincker P."/>
            <person name="Boyen C."/>
        </authorList>
    </citation>
    <scope>NUCLEOTIDE SEQUENCE [LARGE SCALE GENOMIC DNA]</scope>
    <source>
        <strain evidence="10">cv. Stackhouse</strain>
    </source>
</reference>
<dbReference type="Gramene" id="CDF36642">
    <property type="protein sequence ID" value="CDF36642"/>
    <property type="gene ID" value="CHC_T00004914001"/>
</dbReference>
<evidence type="ECO:0000256" key="6">
    <source>
        <dbReference type="ARBA" id="ARBA00023128"/>
    </source>
</evidence>
<evidence type="ECO:0000256" key="8">
    <source>
        <dbReference type="RuleBase" id="RU367038"/>
    </source>
</evidence>
<keyword evidence="5" id="KW-1133">Transmembrane helix</keyword>
<dbReference type="OrthoDB" id="75343at2759"/>
<dbReference type="PANTHER" id="PTHR14110">
    <property type="entry name" value="MITOCHONDRIAL IMPORT INNER MEMBRANE TRANSLOCASE SUBUNIT TIM22"/>
    <property type="match status" value="1"/>
</dbReference>
<dbReference type="KEGG" id="ccp:CHC_T00004914001"/>
<dbReference type="GO" id="GO:0008320">
    <property type="term" value="F:protein transmembrane transporter activity"/>
    <property type="evidence" value="ECO:0007669"/>
    <property type="project" value="UniProtKB-UniRule"/>
</dbReference>
<keyword evidence="10" id="KW-1185">Reference proteome</keyword>
<dbReference type="Proteomes" id="UP000012073">
    <property type="component" value="Unassembled WGS sequence"/>
</dbReference>
<comment type="function">
    <text evidence="8">Essential core component of the TIM22 complex, a complex that mediates the import and insertion of multi-pass transmembrane proteins into the mitochondrial inner membrane. In the TIM22 complex, it constitutes the voltage-activated and signal-gated channel. Forms a twin-pore translocase that uses the membrane potential as external driving force in 2 voltage-dependent steps.</text>
</comment>
<evidence type="ECO:0000256" key="7">
    <source>
        <dbReference type="ARBA" id="ARBA00023136"/>
    </source>
</evidence>
<protein>
    <recommendedName>
        <fullName evidence="8">Mitochondrial import inner membrane translocase subunit TIM22</fullName>
    </recommendedName>
</protein>
<evidence type="ECO:0000256" key="2">
    <source>
        <dbReference type="ARBA" id="ARBA00008444"/>
    </source>
</evidence>
<sequence>MSSYAKSFAMFGLVFSGAECTVEKVRARHDIWNSIIGGCVTGAVMSSQPRQSIPHRARASQMAVGCGGMAAFSAAIDYYMEYME</sequence>
<evidence type="ECO:0000256" key="5">
    <source>
        <dbReference type="ARBA" id="ARBA00022989"/>
    </source>
</evidence>
<comment type="subcellular location">
    <subcellularLocation>
        <location evidence="1 8">Mitochondrion inner membrane</location>
        <topology evidence="1 8">Multi-pass membrane protein</topology>
    </subcellularLocation>
</comment>
<dbReference type="Pfam" id="PF02466">
    <property type="entry name" value="Tim17"/>
    <property type="match status" value="1"/>
</dbReference>
<name>R7QDQ1_CHOCR</name>
<evidence type="ECO:0000256" key="3">
    <source>
        <dbReference type="ARBA" id="ARBA00022692"/>
    </source>
</evidence>
<keyword evidence="8" id="KW-0653">Protein transport</keyword>
<keyword evidence="8" id="KW-0813">Transport</keyword>
<dbReference type="PANTHER" id="PTHR14110:SF0">
    <property type="entry name" value="MITOCHONDRIAL IMPORT INNER MEMBRANE TRANSLOCASE SUBUNIT TIM22"/>
    <property type="match status" value="1"/>
</dbReference>
<keyword evidence="8" id="KW-0811">Translocation</keyword>
<evidence type="ECO:0000256" key="4">
    <source>
        <dbReference type="ARBA" id="ARBA00022792"/>
    </source>
</evidence>
<keyword evidence="3" id="KW-0812">Transmembrane</keyword>